<dbReference type="InterPro" id="IPR020904">
    <property type="entry name" value="Sc_DH/Rdtase_CS"/>
</dbReference>
<dbReference type="Proteomes" id="UP000675163">
    <property type="component" value="Unassembled WGS sequence"/>
</dbReference>
<protein>
    <submittedName>
        <fullName evidence="6">3-oxoacyl-[acyl-carrier protein] reductase</fullName>
        <ecNumber evidence="6">1.1.1.100</ecNumber>
    </submittedName>
</protein>
<dbReference type="PRINTS" id="PR00081">
    <property type="entry name" value="GDHRDH"/>
</dbReference>
<dbReference type="PRINTS" id="PR00080">
    <property type="entry name" value="SDRFAMILY"/>
</dbReference>
<keyword evidence="7" id="KW-1185">Reference proteome</keyword>
<dbReference type="FunFam" id="3.40.50.720:FF:000084">
    <property type="entry name" value="Short-chain dehydrogenase reductase"/>
    <property type="match status" value="1"/>
</dbReference>
<dbReference type="PANTHER" id="PTHR43180:SF28">
    <property type="entry name" value="NAD(P)-BINDING ROSSMANN-FOLD SUPERFAMILY PROTEIN"/>
    <property type="match status" value="1"/>
</dbReference>
<dbReference type="CDD" id="cd05233">
    <property type="entry name" value="SDR_c"/>
    <property type="match status" value="1"/>
</dbReference>
<dbReference type="InterPro" id="IPR036291">
    <property type="entry name" value="NAD(P)-bd_dom_sf"/>
</dbReference>
<reference evidence="6" key="1">
    <citation type="submission" date="2021-02" db="EMBL/GenBank/DDBJ databases">
        <title>Sequencing the genomes of 1000 actinobacteria strains.</title>
        <authorList>
            <person name="Klenk H.-P."/>
        </authorList>
    </citation>
    <scope>NUCLEOTIDE SEQUENCE</scope>
    <source>
        <strain evidence="6">DSM 22850</strain>
    </source>
</reference>
<evidence type="ECO:0000256" key="3">
    <source>
        <dbReference type="ARBA" id="ARBA00023027"/>
    </source>
</evidence>
<organism evidence="6 7">
    <name type="scientific">Leucobacter exalbidus</name>
    <dbReference type="NCBI Taxonomy" id="662960"/>
    <lineage>
        <taxon>Bacteria</taxon>
        <taxon>Bacillati</taxon>
        <taxon>Actinomycetota</taxon>
        <taxon>Actinomycetes</taxon>
        <taxon>Micrococcales</taxon>
        <taxon>Microbacteriaceae</taxon>
        <taxon>Leucobacter</taxon>
    </lineage>
</organism>
<evidence type="ECO:0000256" key="1">
    <source>
        <dbReference type="ARBA" id="ARBA00006484"/>
    </source>
</evidence>
<comment type="similarity">
    <text evidence="1">Belongs to the short-chain dehydrogenases/reductases (SDR) family.</text>
</comment>
<dbReference type="Gene3D" id="3.40.50.720">
    <property type="entry name" value="NAD(P)-binding Rossmann-like Domain"/>
    <property type="match status" value="1"/>
</dbReference>
<keyword evidence="4" id="KW-0443">Lipid metabolism</keyword>
<evidence type="ECO:0000313" key="7">
    <source>
        <dbReference type="Proteomes" id="UP000675163"/>
    </source>
</evidence>
<evidence type="ECO:0000256" key="4">
    <source>
        <dbReference type="ARBA" id="ARBA00023098"/>
    </source>
</evidence>
<dbReference type="EC" id="1.1.1.100" evidence="6"/>
<proteinExistence type="inferred from homology"/>
<name>A0A940PSA5_9MICO</name>
<dbReference type="AlphaFoldDB" id="A0A940PSA5"/>
<dbReference type="PROSITE" id="PS00061">
    <property type="entry name" value="ADH_SHORT"/>
    <property type="match status" value="1"/>
</dbReference>
<dbReference type="RefSeq" id="WP_209705479.1">
    <property type="nucleotide sequence ID" value="NZ_JAFIDA010000001.1"/>
</dbReference>
<keyword evidence="5" id="KW-0753">Steroid metabolism</keyword>
<comment type="caution">
    <text evidence="6">The sequence shown here is derived from an EMBL/GenBank/DDBJ whole genome shotgun (WGS) entry which is preliminary data.</text>
</comment>
<sequence length="247" mass="24810">MSAGRLAGKIAIITGGGSGLGRASAQLFLNEGATVIVADLDSPEVAADLKALGVQFVPTDVSKSAEVDALVAGVVKEHGRLDVMFNNAGIFLGGPVLETTDEGFARNTAVNFGGAFYGLRAAGNVMKEQGFGSIINTASNGAVSPTAGMAVYCGTKGAIVSMSKAAAIELAPTGVRVNTLSPGTMLTAMAASNPSMADLLDGLQPVGYAAQPHLMGYGAVFLASDEAQYVTGHDLVVDGGATTGRGW</sequence>
<evidence type="ECO:0000256" key="2">
    <source>
        <dbReference type="ARBA" id="ARBA00023002"/>
    </source>
</evidence>
<accession>A0A940PSA5</accession>
<dbReference type="SUPFAM" id="SSF51735">
    <property type="entry name" value="NAD(P)-binding Rossmann-fold domains"/>
    <property type="match status" value="1"/>
</dbReference>
<dbReference type="InterPro" id="IPR002347">
    <property type="entry name" value="SDR_fam"/>
</dbReference>
<keyword evidence="3" id="KW-0520">NAD</keyword>
<gene>
    <name evidence="6" type="ORF">JOF28_001831</name>
</gene>
<dbReference type="Pfam" id="PF13561">
    <property type="entry name" value="adh_short_C2"/>
    <property type="match status" value="1"/>
</dbReference>
<dbReference type="GO" id="GO:0008202">
    <property type="term" value="P:steroid metabolic process"/>
    <property type="evidence" value="ECO:0007669"/>
    <property type="project" value="UniProtKB-KW"/>
</dbReference>
<dbReference type="PANTHER" id="PTHR43180">
    <property type="entry name" value="3-OXOACYL-(ACYL-CARRIER-PROTEIN) REDUCTASE (AFU_ORTHOLOGUE AFUA_6G11210)"/>
    <property type="match status" value="1"/>
</dbReference>
<evidence type="ECO:0000256" key="5">
    <source>
        <dbReference type="ARBA" id="ARBA00023221"/>
    </source>
</evidence>
<dbReference type="GO" id="GO:0004316">
    <property type="term" value="F:3-oxoacyl-[acyl-carrier-protein] reductase (NADPH) activity"/>
    <property type="evidence" value="ECO:0007669"/>
    <property type="project" value="UniProtKB-EC"/>
</dbReference>
<dbReference type="EMBL" id="JAFIDA010000001">
    <property type="protein sequence ID" value="MBP1326599.1"/>
    <property type="molecule type" value="Genomic_DNA"/>
</dbReference>
<evidence type="ECO:0000313" key="6">
    <source>
        <dbReference type="EMBL" id="MBP1326599.1"/>
    </source>
</evidence>
<keyword evidence="2 6" id="KW-0560">Oxidoreductase</keyword>